<organism evidence="2 3">
    <name type="scientific">Gryllus longicercus</name>
    <dbReference type="NCBI Taxonomy" id="2509291"/>
    <lineage>
        <taxon>Eukaryota</taxon>
        <taxon>Metazoa</taxon>
        <taxon>Ecdysozoa</taxon>
        <taxon>Arthropoda</taxon>
        <taxon>Hexapoda</taxon>
        <taxon>Insecta</taxon>
        <taxon>Pterygota</taxon>
        <taxon>Neoptera</taxon>
        <taxon>Polyneoptera</taxon>
        <taxon>Orthoptera</taxon>
        <taxon>Ensifera</taxon>
        <taxon>Gryllidea</taxon>
        <taxon>Grylloidea</taxon>
        <taxon>Gryllidae</taxon>
        <taxon>Gryllinae</taxon>
        <taxon>Gryllus</taxon>
    </lineage>
</organism>
<name>A0AAN9VN84_9ORTH</name>
<proteinExistence type="predicted"/>
<evidence type="ECO:0008006" key="4">
    <source>
        <dbReference type="Google" id="ProtNLM"/>
    </source>
</evidence>
<sequence length="162" mass="18756">MASPTGGVKPIPIEGRLARERERLMGMTEAERQWRMKWLKDQELAPNEPRVVPEIRKELMNPIRRLYRLPLDTAFRALEPVMGERRAQIARYATGKVLITLFGAYALTYYFKYNANDWTRRGGWRVLTSSKSVLPGDSRFPKEPDRVLPSDYASRGFKNSPI</sequence>
<dbReference type="GO" id="GO:0006120">
    <property type="term" value="P:mitochondrial electron transport, NADH to ubiquinone"/>
    <property type="evidence" value="ECO:0007669"/>
    <property type="project" value="InterPro"/>
</dbReference>
<dbReference type="Proteomes" id="UP001378592">
    <property type="component" value="Unassembled WGS sequence"/>
</dbReference>
<dbReference type="PANTHER" id="PTHR21106">
    <property type="entry name" value="NADH DEHYDROGENASE [UBIQUINONE] 1 BETA SUBCOMPLEX SUBUNIT 6"/>
    <property type="match status" value="1"/>
</dbReference>
<accession>A0AAN9VN84</accession>
<evidence type="ECO:0000313" key="3">
    <source>
        <dbReference type="Proteomes" id="UP001378592"/>
    </source>
</evidence>
<dbReference type="PANTHER" id="PTHR21106:SF2">
    <property type="entry name" value="NADH DEHYDROGENASE [UBIQUINONE] 1 BETA SUBCOMPLEX SUBUNIT 6"/>
    <property type="match status" value="1"/>
</dbReference>
<gene>
    <name evidence="2" type="ORF">R5R35_008948</name>
</gene>
<feature type="region of interest" description="Disordered" evidence="1">
    <location>
        <begin position="135"/>
        <end position="162"/>
    </location>
</feature>
<evidence type="ECO:0000313" key="2">
    <source>
        <dbReference type="EMBL" id="KAK7866421.1"/>
    </source>
</evidence>
<evidence type="ECO:0000256" key="1">
    <source>
        <dbReference type="SAM" id="MobiDB-lite"/>
    </source>
</evidence>
<feature type="compositionally biased region" description="Basic and acidic residues" evidence="1">
    <location>
        <begin position="139"/>
        <end position="148"/>
    </location>
</feature>
<dbReference type="Pfam" id="PF09782">
    <property type="entry name" value="NDUF_B6"/>
    <property type="match status" value="1"/>
</dbReference>
<protein>
    <recommendedName>
        <fullName evidence="4">NADH dehydrogenase [ubiquinone] 1 beta subcomplex subunit 6</fullName>
    </recommendedName>
</protein>
<dbReference type="AlphaFoldDB" id="A0AAN9VN84"/>
<comment type="caution">
    <text evidence="2">The sequence shown here is derived from an EMBL/GenBank/DDBJ whole genome shotgun (WGS) entry which is preliminary data.</text>
</comment>
<dbReference type="EMBL" id="JAZDUA010000147">
    <property type="protein sequence ID" value="KAK7866421.1"/>
    <property type="molecule type" value="Genomic_DNA"/>
</dbReference>
<keyword evidence="3" id="KW-1185">Reference proteome</keyword>
<dbReference type="InterPro" id="IPR019174">
    <property type="entry name" value="NADH_DH_b-subcmplx_su6"/>
</dbReference>
<reference evidence="2 3" key="1">
    <citation type="submission" date="2024-03" db="EMBL/GenBank/DDBJ databases">
        <title>The genome assembly and annotation of the cricket Gryllus longicercus Weissman &amp; Gray.</title>
        <authorList>
            <person name="Szrajer S."/>
            <person name="Gray D."/>
            <person name="Ylla G."/>
        </authorList>
    </citation>
    <scope>NUCLEOTIDE SEQUENCE [LARGE SCALE GENOMIC DNA]</scope>
    <source>
        <strain evidence="2">DAG 2021-001</strain>
        <tissue evidence="2">Whole body minus gut</tissue>
    </source>
</reference>
<dbReference type="GO" id="GO:0005739">
    <property type="term" value="C:mitochondrion"/>
    <property type="evidence" value="ECO:0007669"/>
    <property type="project" value="GOC"/>
</dbReference>